<dbReference type="AlphaFoldDB" id="A0A6G1IUJ0"/>
<accession>A0A6G1IUJ0</accession>
<evidence type="ECO:0000313" key="2">
    <source>
        <dbReference type="Proteomes" id="UP000799291"/>
    </source>
</evidence>
<keyword evidence="2" id="KW-1185">Reference proteome</keyword>
<organism evidence="1 2">
    <name type="scientific">Lentithecium fluviatile CBS 122367</name>
    <dbReference type="NCBI Taxonomy" id="1168545"/>
    <lineage>
        <taxon>Eukaryota</taxon>
        <taxon>Fungi</taxon>
        <taxon>Dikarya</taxon>
        <taxon>Ascomycota</taxon>
        <taxon>Pezizomycotina</taxon>
        <taxon>Dothideomycetes</taxon>
        <taxon>Pleosporomycetidae</taxon>
        <taxon>Pleosporales</taxon>
        <taxon>Massarineae</taxon>
        <taxon>Lentitheciaceae</taxon>
        <taxon>Lentithecium</taxon>
    </lineage>
</organism>
<reference evidence="1" key="1">
    <citation type="journal article" date="2020" name="Stud. Mycol.">
        <title>101 Dothideomycetes genomes: a test case for predicting lifestyles and emergence of pathogens.</title>
        <authorList>
            <person name="Haridas S."/>
            <person name="Albert R."/>
            <person name="Binder M."/>
            <person name="Bloem J."/>
            <person name="Labutti K."/>
            <person name="Salamov A."/>
            <person name="Andreopoulos B."/>
            <person name="Baker S."/>
            <person name="Barry K."/>
            <person name="Bills G."/>
            <person name="Bluhm B."/>
            <person name="Cannon C."/>
            <person name="Castanera R."/>
            <person name="Culley D."/>
            <person name="Daum C."/>
            <person name="Ezra D."/>
            <person name="Gonzalez J."/>
            <person name="Henrissat B."/>
            <person name="Kuo A."/>
            <person name="Liang C."/>
            <person name="Lipzen A."/>
            <person name="Lutzoni F."/>
            <person name="Magnuson J."/>
            <person name="Mondo S."/>
            <person name="Nolan M."/>
            <person name="Ohm R."/>
            <person name="Pangilinan J."/>
            <person name="Park H.-J."/>
            <person name="Ramirez L."/>
            <person name="Alfaro M."/>
            <person name="Sun H."/>
            <person name="Tritt A."/>
            <person name="Yoshinaga Y."/>
            <person name="Zwiers L.-H."/>
            <person name="Turgeon B."/>
            <person name="Goodwin S."/>
            <person name="Spatafora J."/>
            <person name="Crous P."/>
            <person name="Grigoriev I."/>
        </authorList>
    </citation>
    <scope>NUCLEOTIDE SEQUENCE</scope>
    <source>
        <strain evidence="1">CBS 122367</strain>
    </source>
</reference>
<name>A0A6G1IUJ0_9PLEO</name>
<protein>
    <submittedName>
        <fullName evidence="1">Uncharacterized protein</fullName>
    </submittedName>
</protein>
<proteinExistence type="predicted"/>
<gene>
    <name evidence="1" type="ORF">K458DRAFT_420384</name>
</gene>
<evidence type="ECO:0000313" key="1">
    <source>
        <dbReference type="EMBL" id="KAF2681611.1"/>
    </source>
</evidence>
<dbReference type="EMBL" id="MU005590">
    <property type="protein sequence ID" value="KAF2681611.1"/>
    <property type="molecule type" value="Genomic_DNA"/>
</dbReference>
<sequence>MATADFLASLTDPIALRFRNGFESKASRTDDELEKAYLSSPTCQVAFKNVQEYEESPLRSGTVFHLQVAVF</sequence>
<dbReference type="Proteomes" id="UP000799291">
    <property type="component" value="Unassembled WGS sequence"/>
</dbReference>